<dbReference type="SMART" id="SM00597">
    <property type="entry name" value="ZnF_TTF"/>
    <property type="match status" value="1"/>
</dbReference>
<feature type="domain" description="TTF-type" evidence="1">
    <location>
        <begin position="36"/>
        <end position="123"/>
    </location>
</feature>
<dbReference type="EMBL" id="BGPR01014457">
    <property type="protein sequence ID" value="GBN65297.1"/>
    <property type="molecule type" value="Genomic_DNA"/>
</dbReference>
<accession>A0A4Y2QPM9</accession>
<reference evidence="2 4" key="1">
    <citation type="journal article" date="2019" name="Sci. Rep.">
        <title>Orb-weaving spider Araneus ventricosus genome elucidates the spidroin gene catalogue.</title>
        <authorList>
            <person name="Kono N."/>
            <person name="Nakamura H."/>
            <person name="Ohtoshi R."/>
            <person name="Moran D.A.P."/>
            <person name="Shinohara A."/>
            <person name="Yoshida Y."/>
            <person name="Fujiwara M."/>
            <person name="Mori M."/>
            <person name="Tomita M."/>
            <person name="Arakawa K."/>
        </authorList>
    </citation>
    <scope>NUCLEOTIDE SEQUENCE [LARGE SCALE GENOMIC DNA]</scope>
</reference>
<keyword evidence="4" id="KW-1185">Reference proteome</keyword>
<dbReference type="InterPro" id="IPR006580">
    <property type="entry name" value="Znf_TTF"/>
</dbReference>
<evidence type="ECO:0000313" key="4">
    <source>
        <dbReference type="Proteomes" id="UP000499080"/>
    </source>
</evidence>
<name>A0A4Y2QPM9_ARAVE</name>
<dbReference type="AlphaFoldDB" id="A0A4Y2QPM9"/>
<sequence>MMSQSVKDYLIKNGPPSIAVEIFPKNESGAHFSKFHCKRKLPNGEIVDRPRLLYSASSDKIFCYNCKLFKNSVSTLTSNGFNDWPNIHRRLAEHEESKKHLQAMLSCCELQQRLSSGKTINEVLEKQIRQEAERWQKETYHSGDLRNI</sequence>
<organism evidence="2 4">
    <name type="scientific">Araneus ventricosus</name>
    <name type="common">Orbweaver spider</name>
    <name type="synonym">Epeira ventricosa</name>
    <dbReference type="NCBI Taxonomy" id="182803"/>
    <lineage>
        <taxon>Eukaryota</taxon>
        <taxon>Metazoa</taxon>
        <taxon>Ecdysozoa</taxon>
        <taxon>Arthropoda</taxon>
        <taxon>Chelicerata</taxon>
        <taxon>Arachnida</taxon>
        <taxon>Araneae</taxon>
        <taxon>Araneomorphae</taxon>
        <taxon>Entelegynae</taxon>
        <taxon>Araneoidea</taxon>
        <taxon>Araneidae</taxon>
        <taxon>Araneus</taxon>
    </lineage>
</organism>
<gene>
    <name evidence="2" type="primary">Zmym5_0</name>
    <name evidence="3" type="synonym">Zmym5_1</name>
    <name evidence="2" type="ORF">AVEN_144863_1</name>
    <name evidence="3" type="ORF">AVEN_30782_1</name>
</gene>
<proteinExistence type="predicted"/>
<dbReference type="OrthoDB" id="6779078at2759"/>
<comment type="caution">
    <text evidence="2">The sequence shown here is derived from an EMBL/GenBank/DDBJ whole genome shotgun (WGS) entry which is preliminary data.</text>
</comment>
<evidence type="ECO:0000259" key="1">
    <source>
        <dbReference type="SMART" id="SM00597"/>
    </source>
</evidence>
<dbReference type="Proteomes" id="UP000499080">
    <property type="component" value="Unassembled WGS sequence"/>
</dbReference>
<dbReference type="EMBL" id="BGPR01014465">
    <property type="protein sequence ID" value="GBN65315.1"/>
    <property type="molecule type" value="Genomic_DNA"/>
</dbReference>
<evidence type="ECO:0000313" key="3">
    <source>
        <dbReference type="EMBL" id="GBN65315.1"/>
    </source>
</evidence>
<protein>
    <submittedName>
        <fullName evidence="2">Zinc finger MYM-type protein 5</fullName>
    </submittedName>
</protein>
<evidence type="ECO:0000313" key="2">
    <source>
        <dbReference type="EMBL" id="GBN65297.1"/>
    </source>
</evidence>